<dbReference type="GeneID" id="78211455"/>
<sequence length="61" mass="7304">MTLKSFDKNKWDWLKHYAKADPDSIEYAVAEDKLKEYGVISDNDPVLDGQKYDDFWKQFEK</sequence>
<evidence type="ECO:0000313" key="3">
    <source>
        <dbReference type="Proteomes" id="UP000035709"/>
    </source>
</evidence>
<dbReference type="RefSeq" id="WP_054681625.1">
    <property type="nucleotide sequence ID" value="NZ_AP014808.1"/>
</dbReference>
<dbReference type="Proteomes" id="UP000035709">
    <property type="component" value="Chromosome"/>
</dbReference>
<dbReference type="AlphaFoldDB" id="A0A0D6A0Z5"/>
<gene>
    <name evidence="2" type="ORF">LA749_00510</name>
    <name evidence="1" type="ORF">LBAT_0104</name>
</gene>
<dbReference type="PATRIC" id="fig|1600.4.peg.107"/>
<accession>A0A0D6A0Z5</accession>
<keyword evidence="3" id="KW-1185">Reference proteome</keyword>
<dbReference type="EMBL" id="CP044496">
    <property type="protein sequence ID" value="QFG50593.1"/>
    <property type="molecule type" value="Genomic_DNA"/>
</dbReference>
<organism evidence="1 3">
    <name type="scientific">Lactobacillus acetotolerans</name>
    <dbReference type="NCBI Taxonomy" id="1600"/>
    <lineage>
        <taxon>Bacteria</taxon>
        <taxon>Bacillati</taxon>
        <taxon>Bacillota</taxon>
        <taxon>Bacilli</taxon>
        <taxon>Lactobacillales</taxon>
        <taxon>Lactobacillaceae</taxon>
        <taxon>Lactobacillus</taxon>
    </lineage>
</organism>
<dbReference type="EMBL" id="AP014808">
    <property type="protein sequence ID" value="BAQ56493.1"/>
    <property type="molecule type" value="Genomic_DNA"/>
</dbReference>
<name>A0A0D6A0Z5_9LACO</name>
<protein>
    <submittedName>
        <fullName evidence="1">Uncharacterized protein</fullName>
    </submittedName>
</protein>
<evidence type="ECO:0000313" key="2">
    <source>
        <dbReference type="EMBL" id="QFG50593.1"/>
    </source>
</evidence>
<dbReference type="OrthoDB" id="2327172at2"/>
<dbReference type="Proteomes" id="UP000325393">
    <property type="component" value="Chromosome"/>
</dbReference>
<reference evidence="2 4" key="2">
    <citation type="submission" date="2019-09" db="EMBL/GenBank/DDBJ databases">
        <title>Genome sequencing of Lactobacillus acetotolerans.</title>
        <authorList>
            <person name="Kim K."/>
        </authorList>
    </citation>
    <scope>NUCLEOTIDE SEQUENCE [LARGE SCALE GENOMIC DNA]</scope>
    <source>
        <strain evidence="2 4">LA749</strain>
    </source>
</reference>
<reference evidence="1 3" key="1">
    <citation type="submission" date="2015-03" db="EMBL/GenBank/DDBJ databases">
        <title>Complete genome sequence of Lactobacillus acetotolerans NBRC 13120.</title>
        <authorList>
            <person name="Toh H."/>
            <person name="Morita H."/>
            <person name="Fujita N."/>
        </authorList>
    </citation>
    <scope>NUCLEOTIDE SEQUENCE [LARGE SCALE GENOMIC DNA]</scope>
    <source>
        <strain evidence="1 3">NBRC 13120</strain>
    </source>
</reference>
<evidence type="ECO:0000313" key="1">
    <source>
        <dbReference type="EMBL" id="BAQ56493.1"/>
    </source>
</evidence>
<dbReference type="KEGG" id="lae:LBAT_0104"/>
<evidence type="ECO:0000313" key="4">
    <source>
        <dbReference type="Proteomes" id="UP000325393"/>
    </source>
</evidence>
<proteinExistence type="predicted"/>